<dbReference type="InterPro" id="IPR036864">
    <property type="entry name" value="Zn2-C6_fun-type_DNA-bd_sf"/>
</dbReference>
<dbReference type="PROSITE" id="PS00463">
    <property type="entry name" value="ZN2_CY6_FUNGAL_1"/>
    <property type="match status" value="1"/>
</dbReference>
<dbReference type="CDD" id="cd12148">
    <property type="entry name" value="fungal_TF_MHR"/>
    <property type="match status" value="1"/>
</dbReference>
<accession>A0A0H1BAT9</accession>
<dbReference type="GO" id="GO:0006351">
    <property type="term" value="P:DNA-templated transcription"/>
    <property type="evidence" value="ECO:0007669"/>
    <property type="project" value="InterPro"/>
</dbReference>
<keyword evidence="5" id="KW-0804">Transcription</keyword>
<dbReference type="Pfam" id="PF04082">
    <property type="entry name" value="Fungal_trans"/>
    <property type="match status" value="1"/>
</dbReference>
<dbReference type="CDD" id="cd00067">
    <property type="entry name" value="GAL4"/>
    <property type="match status" value="1"/>
</dbReference>
<dbReference type="GO" id="GO:0005634">
    <property type="term" value="C:nucleus"/>
    <property type="evidence" value="ECO:0007669"/>
    <property type="project" value="UniProtKB-SubCell"/>
</dbReference>
<feature type="compositionally biased region" description="Low complexity" evidence="7">
    <location>
        <begin position="748"/>
        <end position="767"/>
    </location>
</feature>
<feature type="region of interest" description="Disordered" evidence="7">
    <location>
        <begin position="1"/>
        <end position="58"/>
    </location>
</feature>
<protein>
    <recommendedName>
        <fullName evidence="8">Zn(2)-C6 fungal-type domain-containing protein</fullName>
    </recommendedName>
</protein>
<feature type="domain" description="Zn(2)-C6 fungal-type" evidence="8">
    <location>
        <begin position="66"/>
        <end position="96"/>
    </location>
</feature>
<feature type="compositionally biased region" description="Polar residues" evidence="7">
    <location>
        <begin position="19"/>
        <end position="57"/>
    </location>
</feature>
<dbReference type="Proteomes" id="UP000053573">
    <property type="component" value="Unassembled WGS sequence"/>
</dbReference>
<dbReference type="STRING" id="2060906.A0A0H1BAT9"/>
<feature type="region of interest" description="Disordered" evidence="7">
    <location>
        <begin position="659"/>
        <end position="701"/>
    </location>
</feature>
<organism evidence="9 10">
    <name type="scientific">Blastomyces silverae</name>
    <dbReference type="NCBI Taxonomy" id="2060906"/>
    <lineage>
        <taxon>Eukaryota</taxon>
        <taxon>Fungi</taxon>
        <taxon>Dikarya</taxon>
        <taxon>Ascomycota</taxon>
        <taxon>Pezizomycotina</taxon>
        <taxon>Eurotiomycetes</taxon>
        <taxon>Eurotiomycetidae</taxon>
        <taxon>Onygenales</taxon>
        <taxon>Ajellomycetaceae</taxon>
        <taxon>Blastomyces</taxon>
    </lineage>
</organism>
<dbReference type="OrthoDB" id="5600212at2759"/>
<feature type="compositionally biased region" description="Polar residues" evidence="7">
    <location>
        <begin position="782"/>
        <end position="793"/>
    </location>
</feature>
<dbReference type="SMART" id="SM00066">
    <property type="entry name" value="GAL4"/>
    <property type="match status" value="1"/>
</dbReference>
<dbReference type="AlphaFoldDB" id="A0A0H1BAT9"/>
<dbReference type="InterPro" id="IPR050815">
    <property type="entry name" value="TF_fung"/>
</dbReference>
<keyword evidence="3" id="KW-0805">Transcription regulation</keyword>
<evidence type="ECO:0000256" key="7">
    <source>
        <dbReference type="SAM" id="MobiDB-lite"/>
    </source>
</evidence>
<dbReference type="GO" id="GO:0008270">
    <property type="term" value="F:zinc ion binding"/>
    <property type="evidence" value="ECO:0007669"/>
    <property type="project" value="InterPro"/>
</dbReference>
<keyword evidence="2" id="KW-0479">Metal-binding</keyword>
<evidence type="ECO:0000256" key="6">
    <source>
        <dbReference type="ARBA" id="ARBA00023242"/>
    </source>
</evidence>
<comment type="subcellular location">
    <subcellularLocation>
        <location evidence="1">Nucleus</location>
    </subcellularLocation>
</comment>
<feature type="region of interest" description="Disordered" evidence="7">
    <location>
        <begin position="734"/>
        <end position="793"/>
    </location>
</feature>
<reference evidence="10" key="1">
    <citation type="journal article" date="2015" name="PLoS Genet.">
        <title>The dynamic genome and transcriptome of the human fungal pathogen Blastomyces and close relative Emmonsia.</title>
        <authorList>
            <person name="Munoz J.F."/>
            <person name="Gauthier G.M."/>
            <person name="Desjardins C.A."/>
            <person name="Gallo J.E."/>
            <person name="Holder J."/>
            <person name="Sullivan T.D."/>
            <person name="Marty A.J."/>
            <person name="Carmen J.C."/>
            <person name="Chen Z."/>
            <person name="Ding L."/>
            <person name="Gujja S."/>
            <person name="Magrini V."/>
            <person name="Misas E."/>
            <person name="Mitreva M."/>
            <person name="Priest M."/>
            <person name="Saif S."/>
            <person name="Whiston E.A."/>
            <person name="Young S."/>
            <person name="Zeng Q."/>
            <person name="Goldman W.E."/>
            <person name="Mardis E.R."/>
            <person name="Taylor J.W."/>
            <person name="McEwen J.G."/>
            <person name="Clay O.K."/>
            <person name="Klein B.S."/>
            <person name="Cuomo C.A."/>
        </authorList>
    </citation>
    <scope>NUCLEOTIDE SEQUENCE [LARGE SCALE GENOMIC DNA]</scope>
    <source>
        <strain evidence="10">UAMH 139</strain>
    </source>
</reference>
<dbReference type="InterPro" id="IPR001138">
    <property type="entry name" value="Zn2Cys6_DnaBD"/>
</dbReference>
<dbReference type="SUPFAM" id="SSF57701">
    <property type="entry name" value="Zn2/Cys6 DNA-binding domain"/>
    <property type="match status" value="1"/>
</dbReference>
<comment type="caution">
    <text evidence="9">The sequence shown here is derived from an EMBL/GenBank/DDBJ whole genome shotgun (WGS) entry which is preliminary data.</text>
</comment>
<dbReference type="GO" id="GO:0000981">
    <property type="term" value="F:DNA-binding transcription factor activity, RNA polymerase II-specific"/>
    <property type="evidence" value="ECO:0007669"/>
    <property type="project" value="InterPro"/>
</dbReference>
<sequence>MEGTNPPSTKLFDARLGQPPQNLSSGRDSATHQSGAPAQIGNDSSPEPRTNGTNQTAYVPRPKRIACVICRKRKLRCDGNKPSCGTCSRLGHDCAYDEVRKKSGPKRGYVKQLEARLAQVETLLKSQDSRDVSQKSPAPADSTPQPPTSGGFTDNVPYTFASPNTTGNAHPVSLDLLGDLNSTQINLPDNHITSGGDFSWEMIGLGLEEPLPAQDAIDELNEIYFQKIHPSMPILHQPRYYAAMNLAPNMRPPVCLRYIMWALASSVTNKYRTLHPHFYQRARKYAELDQMRGLGESMATVAHAQTWILTSSYEFRTMFFPRAWMSTGHAMRLALMLGLHRVDGSGPAVKTCIAPARDWTEQEERRRTFWVVFCQDRYASVGTGWPMMVDERDILTNLPASDEAFINSKMQQTYTLSSVMAGENISSLSPLAGLVLIASIFGRNLHHLHRTTPDGNVRDLNGGFWKRHRALDSIILNTSLTLPSHLRLPEGINDPSVVFLNLCIHSSTICLHQAAIFKAEKNDMPSQIAAEGKRRSIVAADQITSIMKMASHTDLTLMNPFVAFCLYVSCRVFLQYLMCRPDDGSVHSSLQFLLAAMNVLKHKNPLTESFLMQLDADLEGTGLGSKMDTSKSSFGLRYGQNSSHTNDYCTSLKSFFHENAPHPPDGLPGSSSYEQTTVPPALSSLPNRSKPSVGSASTGGNDINAHLADTGQFTLTTDTNFIKSMVMEIDVSETSTTSDRQYLSSDHPTPGTNPSSSSSISPRIIDQPSPPVQQHHHQQAQRSNPNIYVTDLPTSQFEPSLDNNTQTAYANYFTPGNPPPNTPGFENPFAFPVGWNPSRTQPREPSSTSTAAGLVDQIPNLDNITWPSGVDTLAWENFQE</sequence>
<dbReference type="GO" id="GO:0003677">
    <property type="term" value="F:DNA binding"/>
    <property type="evidence" value="ECO:0007669"/>
    <property type="project" value="UniProtKB-KW"/>
</dbReference>
<dbReference type="PANTHER" id="PTHR47338:SF10">
    <property type="entry name" value="TRANSCRIPTION FACTOR DOMAIN-CONTAINING PROTEIN-RELATED"/>
    <property type="match status" value="1"/>
</dbReference>
<evidence type="ECO:0000313" key="10">
    <source>
        <dbReference type="Proteomes" id="UP000053573"/>
    </source>
</evidence>
<evidence type="ECO:0000256" key="2">
    <source>
        <dbReference type="ARBA" id="ARBA00022723"/>
    </source>
</evidence>
<evidence type="ECO:0000256" key="3">
    <source>
        <dbReference type="ARBA" id="ARBA00023015"/>
    </source>
</evidence>
<evidence type="ECO:0000256" key="5">
    <source>
        <dbReference type="ARBA" id="ARBA00023163"/>
    </source>
</evidence>
<evidence type="ECO:0000256" key="4">
    <source>
        <dbReference type="ARBA" id="ARBA00023125"/>
    </source>
</evidence>
<evidence type="ECO:0000313" key="9">
    <source>
        <dbReference type="EMBL" id="KLJ08228.1"/>
    </source>
</evidence>
<keyword evidence="4" id="KW-0238">DNA-binding</keyword>
<dbReference type="Pfam" id="PF00172">
    <property type="entry name" value="Zn_clus"/>
    <property type="match status" value="1"/>
</dbReference>
<gene>
    <name evidence="9" type="ORF">EMPG_16350</name>
</gene>
<feature type="region of interest" description="Disordered" evidence="7">
    <location>
        <begin position="124"/>
        <end position="164"/>
    </location>
</feature>
<keyword evidence="10" id="KW-1185">Reference proteome</keyword>
<proteinExistence type="predicted"/>
<evidence type="ECO:0000259" key="8">
    <source>
        <dbReference type="PROSITE" id="PS50048"/>
    </source>
</evidence>
<feature type="compositionally biased region" description="Polar residues" evidence="7">
    <location>
        <begin position="734"/>
        <end position="747"/>
    </location>
</feature>
<dbReference type="EMBL" id="LDEV01002641">
    <property type="protein sequence ID" value="KLJ08228.1"/>
    <property type="molecule type" value="Genomic_DNA"/>
</dbReference>
<dbReference type="Gene3D" id="4.10.240.10">
    <property type="entry name" value="Zn(2)-C6 fungal-type DNA-binding domain"/>
    <property type="match status" value="1"/>
</dbReference>
<feature type="compositionally biased region" description="Polar residues" evidence="7">
    <location>
        <begin position="669"/>
        <end position="701"/>
    </location>
</feature>
<keyword evidence="6" id="KW-0539">Nucleus</keyword>
<dbReference type="PANTHER" id="PTHR47338">
    <property type="entry name" value="ZN(II)2CYS6 TRANSCRIPTION FACTOR (EUROFUNG)-RELATED"/>
    <property type="match status" value="1"/>
</dbReference>
<dbReference type="InterPro" id="IPR007219">
    <property type="entry name" value="XnlR_reg_dom"/>
</dbReference>
<dbReference type="PROSITE" id="PS50048">
    <property type="entry name" value="ZN2_CY6_FUNGAL_2"/>
    <property type="match status" value="1"/>
</dbReference>
<name>A0A0H1BAT9_9EURO</name>
<dbReference type="SMART" id="SM00906">
    <property type="entry name" value="Fungal_trans"/>
    <property type="match status" value="1"/>
</dbReference>
<evidence type="ECO:0000256" key="1">
    <source>
        <dbReference type="ARBA" id="ARBA00004123"/>
    </source>
</evidence>